<name>A0ABR5YB88_9SPHN</name>
<gene>
    <name evidence="1" type="ORF">AVT10_15945</name>
</gene>
<dbReference type="EMBL" id="LQQO01000021">
    <property type="protein sequence ID" value="KZE13498.1"/>
    <property type="molecule type" value="Genomic_DNA"/>
</dbReference>
<accession>A0ABR5YB88</accession>
<evidence type="ECO:0000313" key="1">
    <source>
        <dbReference type="EMBL" id="KZE13498.1"/>
    </source>
</evidence>
<reference evidence="2" key="1">
    <citation type="submission" date="2016-01" db="EMBL/GenBank/DDBJ databases">
        <title>Draft genome of Chromobacterium sp. F49.</title>
        <authorList>
            <person name="Hong K.W."/>
        </authorList>
    </citation>
    <scope>NUCLEOTIDE SEQUENCE [LARGE SCALE GENOMIC DNA]</scope>
    <source>
        <strain evidence="2">CN3</strain>
    </source>
</reference>
<keyword evidence="2" id="KW-1185">Reference proteome</keyword>
<comment type="caution">
    <text evidence="1">The sequence shown here is derived from an EMBL/GenBank/DDBJ whole genome shotgun (WGS) entry which is preliminary data.</text>
</comment>
<dbReference type="Proteomes" id="UP000076609">
    <property type="component" value="Unassembled WGS sequence"/>
</dbReference>
<protein>
    <submittedName>
        <fullName evidence="1">Uncharacterized protein</fullName>
    </submittedName>
</protein>
<organism evidence="1 2">
    <name type="scientific">Sphingomonas hankookensis</name>
    <dbReference type="NCBI Taxonomy" id="563996"/>
    <lineage>
        <taxon>Bacteria</taxon>
        <taxon>Pseudomonadati</taxon>
        <taxon>Pseudomonadota</taxon>
        <taxon>Alphaproteobacteria</taxon>
        <taxon>Sphingomonadales</taxon>
        <taxon>Sphingomonadaceae</taxon>
        <taxon>Sphingomonas</taxon>
    </lineage>
</organism>
<evidence type="ECO:0000313" key="2">
    <source>
        <dbReference type="Proteomes" id="UP000076609"/>
    </source>
</evidence>
<proteinExistence type="predicted"/>
<sequence>MFARLRNHEVDAKADADHLSKNQNFSCDFADARILFRAGISPFKGYWKSITYRIFSTSKPLWHQRPNLFPNLPDRLFQRLIGILSQPLGHRIRYRRKVGYLDLFRLRTSPSDRGPGNI</sequence>